<evidence type="ECO:0000313" key="3">
    <source>
        <dbReference type="Proteomes" id="UP000178742"/>
    </source>
</evidence>
<dbReference type="InterPro" id="IPR036390">
    <property type="entry name" value="WH_DNA-bd_sf"/>
</dbReference>
<sequence length="263" mass="30433">MQSIHLILSNFGLSEIESQIYIASLALGKTSVSQIARKIEHPRTATYFHIRNLRENGLLKETKKGKLLSYTALPPQELITRLDRQVTDLKSFLPQLEDLSHIDKETPIIEVMESRKGYFKIYDEVSCLPVGSMFRVMEGQAALEGELNLLTQEEYTIFFTRILERKIETKGIFTDESLTLPKQKLNDENYKLVSQRVWHLRTLPESSFNLSQLAFIYGHKIAFMFPEQRLTVTVEHSEIAKIFIAMFDTIFMTGRPKLTAWKN</sequence>
<accession>A0A1F6M2E9</accession>
<comment type="caution">
    <text evidence="2">The sequence shown here is derived from an EMBL/GenBank/DDBJ whole genome shotgun (WGS) entry which is preliminary data.</text>
</comment>
<name>A0A1F6M2E9_9BACT</name>
<dbReference type="InterPro" id="IPR011991">
    <property type="entry name" value="ArsR-like_HTH"/>
</dbReference>
<dbReference type="Proteomes" id="UP000178742">
    <property type="component" value="Unassembled WGS sequence"/>
</dbReference>
<dbReference type="EMBL" id="MFPX01000030">
    <property type="protein sequence ID" value="OGH65733.1"/>
    <property type="molecule type" value="Genomic_DNA"/>
</dbReference>
<feature type="domain" description="Transcription regulator TrmB N-terminal" evidence="1">
    <location>
        <begin position="8"/>
        <end position="75"/>
    </location>
</feature>
<dbReference type="InterPro" id="IPR002831">
    <property type="entry name" value="Tscrpt_reg_TrmB_N"/>
</dbReference>
<organism evidence="2 3">
    <name type="scientific">Candidatus Magasanikbacteria bacterium RIFCSPHIGHO2_02_FULL_41_13</name>
    <dbReference type="NCBI Taxonomy" id="1798676"/>
    <lineage>
        <taxon>Bacteria</taxon>
        <taxon>Candidatus Magasanikiibacteriota</taxon>
    </lineage>
</organism>
<dbReference type="Pfam" id="PF01978">
    <property type="entry name" value="TrmB"/>
    <property type="match status" value="1"/>
</dbReference>
<dbReference type="InterPro" id="IPR036388">
    <property type="entry name" value="WH-like_DNA-bd_sf"/>
</dbReference>
<dbReference type="SUPFAM" id="SSF46785">
    <property type="entry name" value="Winged helix' DNA-binding domain"/>
    <property type="match status" value="1"/>
</dbReference>
<dbReference type="CDD" id="cd00090">
    <property type="entry name" value="HTH_ARSR"/>
    <property type="match status" value="1"/>
</dbReference>
<dbReference type="PANTHER" id="PTHR34293">
    <property type="entry name" value="HTH-TYPE TRANSCRIPTIONAL REGULATOR TRMBL2"/>
    <property type="match status" value="1"/>
</dbReference>
<dbReference type="InterPro" id="IPR051797">
    <property type="entry name" value="TrmB-like"/>
</dbReference>
<gene>
    <name evidence="2" type="ORF">A3B90_01925</name>
</gene>
<dbReference type="PANTHER" id="PTHR34293:SF1">
    <property type="entry name" value="HTH-TYPE TRANSCRIPTIONAL REGULATOR TRMBL2"/>
    <property type="match status" value="1"/>
</dbReference>
<protein>
    <recommendedName>
        <fullName evidence="1">Transcription regulator TrmB N-terminal domain-containing protein</fullName>
    </recommendedName>
</protein>
<proteinExistence type="predicted"/>
<dbReference type="STRING" id="1798676.A3B90_01925"/>
<evidence type="ECO:0000313" key="2">
    <source>
        <dbReference type="EMBL" id="OGH65733.1"/>
    </source>
</evidence>
<reference evidence="2 3" key="1">
    <citation type="journal article" date="2016" name="Nat. Commun.">
        <title>Thousands of microbial genomes shed light on interconnected biogeochemical processes in an aquifer system.</title>
        <authorList>
            <person name="Anantharaman K."/>
            <person name="Brown C.T."/>
            <person name="Hug L.A."/>
            <person name="Sharon I."/>
            <person name="Castelle C.J."/>
            <person name="Probst A.J."/>
            <person name="Thomas B.C."/>
            <person name="Singh A."/>
            <person name="Wilkins M.J."/>
            <person name="Karaoz U."/>
            <person name="Brodie E.L."/>
            <person name="Williams K.H."/>
            <person name="Hubbard S.S."/>
            <person name="Banfield J.F."/>
        </authorList>
    </citation>
    <scope>NUCLEOTIDE SEQUENCE [LARGE SCALE GENOMIC DNA]</scope>
</reference>
<dbReference type="Gene3D" id="1.10.10.10">
    <property type="entry name" value="Winged helix-like DNA-binding domain superfamily/Winged helix DNA-binding domain"/>
    <property type="match status" value="1"/>
</dbReference>
<evidence type="ECO:0000259" key="1">
    <source>
        <dbReference type="Pfam" id="PF01978"/>
    </source>
</evidence>
<dbReference type="AlphaFoldDB" id="A0A1F6M2E9"/>